<keyword evidence="4 9" id="KW-1133">Transmembrane helix</keyword>
<keyword evidence="3 9" id="KW-0812">Transmembrane</keyword>
<evidence type="ECO:0000256" key="6">
    <source>
        <dbReference type="ARBA" id="ARBA00023136"/>
    </source>
</evidence>
<sequence length="334" mass="37808">MSLENVSIHNMTPADIYSEKSLVILGVPIQDRPLVVILKPLFYSLYLFFVVTGLCGNASVCYLLACEKPLRTATNYLLVNVAMSNLLMCGIAPFTPLALLSHMSIITTPLCHILPFISSVSTNFSALILTSCLVQYSFRVYRRASGHHNRRGIHLWLSLSMWVFSIVLSVPQSVFRHFYQFELGGAAKTLCDPKLSLYLQQVLLLITITSQIIVPFLLNTVCFIWAHQSLTRSAQRRQGKHGLRTKRYKAAYRTLYALVFMAGVHIGSLIPAYVLEMFYVFCYSSSLERHKDVYSLVIHLITLCPVCSTPLFFGLINNRVLRENNCRQRGYVPP</sequence>
<evidence type="ECO:0000256" key="1">
    <source>
        <dbReference type="ARBA" id="ARBA00004141"/>
    </source>
</evidence>
<feature type="transmembrane region" description="Helical" evidence="9">
    <location>
        <begin position="41"/>
        <end position="65"/>
    </location>
</feature>
<evidence type="ECO:0000256" key="8">
    <source>
        <dbReference type="ARBA" id="ARBA00023224"/>
    </source>
</evidence>
<dbReference type="Pfam" id="PF00001">
    <property type="entry name" value="7tm_1"/>
    <property type="match status" value="1"/>
</dbReference>
<evidence type="ECO:0000259" key="10">
    <source>
        <dbReference type="PROSITE" id="PS50262"/>
    </source>
</evidence>
<name>A0ABM1SRD4_LIMPO</name>
<accession>A0ABM1SRD4</accession>
<reference evidence="12 13" key="1">
    <citation type="submission" date="2025-05" db="UniProtKB">
        <authorList>
            <consortium name="RefSeq"/>
        </authorList>
    </citation>
    <scope>IDENTIFICATION</scope>
    <source>
        <tissue evidence="12 13">Muscle</tissue>
    </source>
</reference>
<keyword evidence="6 9" id="KW-0472">Membrane</keyword>
<dbReference type="PRINTS" id="PR00237">
    <property type="entry name" value="GPCRRHODOPSN"/>
</dbReference>
<keyword evidence="8" id="KW-0807">Transducer</keyword>
<dbReference type="SUPFAM" id="SSF81321">
    <property type="entry name" value="Family A G protein-coupled receptor-like"/>
    <property type="match status" value="1"/>
</dbReference>
<dbReference type="PANTHER" id="PTHR24235:SF29">
    <property type="entry name" value="GH23382P"/>
    <property type="match status" value="1"/>
</dbReference>
<proteinExistence type="inferred from homology"/>
<evidence type="ECO:0000256" key="4">
    <source>
        <dbReference type="ARBA" id="ARBA00022989"/>
    </source>
</evidence>
<feature type="transmembrane region" description="Helical" evidence="9">
    <location>
        <begin position="155"/>
        <end position="175"/>
    </location>
</feature>
<comment type="subcellular location">
    <subcellularLocation>
        <location evidence="1">Membrane</location>
        <topology evidence="1">Multi-pass membrane protein</topology>
    </subcellularLocation>
</comment>
<feature type="transmembrane region" description="Helical" evidence="9">
    <location>
        <begin position="294"/>
        <end position="316"/>
    </location>
</feature>
<dbReference type="Gene3D" id="1.20.1070.10">
    <property type="entry name" value="Rhodopsin 7-helix transmembrane proteins"/>
    <property type="match status" value="1"/>
</dbReference>
<evidence type="ECO:0000256" key="2">
    <source>
        <dbReference type="ARBA" id="ARBA00010663"/>
    </source>
</evidence>
<keyword evidence="5" id="KW-0297">G-protein coupled receptor</keyword>
<dbReference type="Proteomes" id="UP000694941">
    <property type="component" value="Unplaced"/>
</dbReference>
<dbReference type="PANTHER" id="PTHR24235">
    <property type="entry name" value="NEUROPEPTIDE Y RECEPTOR"/>
    <property type="match status" value="1"/>
</dbReference>
<feature type="domain" description="G-protein coupled receptors family 1 profile" evidence="10">
    <location>
        <begin position="56"/>
        <end position="313"/>
    </location>
</feature>
<dbReference type="InterPro" id="IPR000276">
    <property type="entry name" value="GPCR_Rhodpsn"/>
</dbReference>
<evidence type="ECO:0000256" key="9">
    <source>
        <dbReference type="SAM" id="Phobius"/>
    </source>
</evidence>
<evidence type="ECO:0000313" key="13">
    <source>
        <dbReference type="RefSeq" id="XP_022246190.1"/>
    </source>
</evidence>
<feature type="transmembrane region" description="Helical" evidence="9">
    <location>
        <begin position="202"/>
        <end position="226"/>
    </location>
</feature>
<dbReference type="RefSeq" id="XP_013778502.1">
    <property type="nucleotide sequence ID" value="XM_013923048.2"/>
</dbReference>
<evidence type="ECO:0000256" key="3">
    <source>
        <dbReference type="ARBA" id="ARBA00022692"/>
    </source>
</evidence>
<evidence type="ECO:0000313" key="11">
    <source>
        <dbReference type="Proteomes" id="UP000694941"/>
    </source>
</evidence>
<feature type="transmembrane region" description="Helical" evidence="9">
    <location>
        <begin position="113"/>
        <end position="134"/>
    </location>
</feature>
<dbReference type="GeneID" id="106463077"/>
<gene>
    <name evidence="12 13" type="primary">LOC106463077</name>
</gene>
<dbReference type="InterPro" id="IPR017452">
    <property type="entry name" value="GPCR_Rhodpsn_7TM"/>
</dbReference>
<keyword evidence="7" id="KW-0675">Receptor</keyword>
<organism evidence="11 13">
    <name type="scientific">Limulus polyphemus</name>
    <name type="common">Atlantic horseshoe crab</name>
    <dbReference type="NCBI Taxonomy" id="6850"/>
    <lineage>
        <taxon>Eukaryota</taxon>
        <taxon>Metazoa</taxon>
        <taxon>Ecdysozoa</taxon>
        <taxon>Arthropoda</taxon>
        <taxon>Chelicerata</taxon>
        <taxon>Merostomata</taxon>
        <taxon>Xiphosura</taxon>
        <taxon>Limulidae</taxon>
        <taxon>Limulus</taxon>
    </lineage>
</organism>
<feature type="transmembrane region" description="Helical" evidence="9">
    <location>
        <begin position="254"/>
        <end position="274"/>
    </location>
</feature>
<evidence type="ECO:0000256" key="7">
    <source>
        <dbReference type="ARBA" id="ARBA00023170"/>
    </source>
</evidence>
<protein>
    <submittedName>
        <fullName evidence="12 13">Neuropeptide Y receptor type 2-like</fullName>
    </submittedName>
</protein>
<dbReference type="PROSITE" id="PS50262">
    <property type="entry name" value="G_PROTEIN_RECEP_F1_2"/>
    <property type="match status" value="1"/>
</dbReference>
<feature type="transmembrane region" description="Helical" evidence="9">
    <location>
        <begin position="77"/>
        <end position="101"/>
    </location>
</feature>
<comment type="similarity">
    <text evidence="2">Belongs to the G-protein coupled receptor 1 family.</text>
</comment>
<dbReference type="RefSeq" id="XP_022246190.1">
    <property type="nucleotide sequence ID" value="XM_022390482.1"/>
</dbReference>
<keyword evidence="11" id="KW-1185">Reference proteome</keyword>
<evidence type="ECO:0000256" key="5">
    <source>
        <dbReference type="ARBA" id="ARBA00023040"/>
    </source>
</evidence>
<evidence type="ECO:0000313" key="12">
    <source>
        <dbReference type="RefSeq" id="XP_013778502.1"/>
    </source>
</evidence>